<evidence type="ECO:0000313" key="5">
    <source>
        <dbReference type="Proteomes" id="UP000642070"/>
    </source>
</evidence>
<dbReference type="RefSeq" id="WP_190255909.1">
    <property type="nucleotide sequence ID" value="NZ_BMPI01000063.1"/>
</dbReference>
<evidence type="ECO:0000256" key="1">
    <source>
        <dbReference type="SAM" id="MobiDB-lite"/>
    </source>
</evidence>
<feature type="transmembrane region" description="Helical" evidence="2">
    <location>
        <begin position="313"/>
        <end position="338"/>
    </location>
</feature>
<keyword evidence="4" id="KW-0012">Acyltransferase</keyword>
<organism evidence="4 5">
    <name type="scientific">Dactylosporangium sucinum</name>
    <dbReference type="NCBI Taxonomy" id="1424081"/>
    <lineage>
        <taxon>Bacteria</taxon>
        <taxon>Bacillati</taxon>
        <taxon>Actinomycetota</taxon>
        <taxon>Actinomycetes</taxon>
        <taxon>Micromonosporales</taxon>
        <taxon>Micromonosporaceae</taxon>
        <taxon>Dactylosporangium</taxon>
    </lineage>
</organism>
<evidence type="ECO:0000259" key="3">
    <source>
        <dbReference type="Pfam" id="PF01757"/>
    </source>
</evidence>
<feature type="domain" description="Acyltransferase 3" evidence="3">
    <location>
        <begin position="9"/>
        <end position="331"/>
    </location>
</feature>
<feature type="transmembrane region" description="Helical" evidence="2">
    <location>
        <begin position="89"/>
        <end position="114"/>
    </location>
</feature>
<gene>
    <name evidence="4" type="ORF">GCM10007977_086710</name>
</gene>
<feature type="transmembrane region" description="Helical" evidence="2">
    <location>
        <begin position="12"/>
        <end position="31"/>
    </location>
</feature>
<evidence type="ECO:0000313" key="4">
    <source>
        <dbReference type="EMBL" id="GGM71504.1"/>
    </source>
</evidence>
<comment type="caution">
    <text evidence="4">The sequence shown here is derived from an EMBL/GenBank/DDBJ whole genome shotgun (WGS) entry which is preliminary data.</text>
</comment>
<keyword evidence="2" id="KW-0812">Transmembrane</keyword>
<evidence type="ECO:0000256" key="2">
    <source>
        <dbReference type="SAM" id="Phobius"/>
    </source>
</evidence>
<keyword evidence="5" id="KW-1185">Reference proteome</keyword>
<dbReference type="PANTHER" id="PTHR23028:SF53">
    <property type="entry name" value="ACYL_TRANSF_3 DOMAIN-CONTAINING PROTEIN"/>
    <property type="match status" value="1"/>
</dbReference>
<protein>
    <submittedName>
        <fullName evidence="4">Acyltransferase</fullName>
    </submittedName>
</protein>
<feature type="transmembrane region" description="Helical" evidence="2">
    <location>
        <begin position="163"/>
        <end position="186"/>
    </location>
</feature>
<feature type="transmembrane region" description="Helical" evidence="2">
    <location>
        <begin position="227"/>
        <end position="244"/>
    </location>
</feature>
<feature type="transmembrane region" description="Helical" evidence="2">
    <location>
        <begin position="192"/>
        <end position="215"/>
    </location>
</feature>
<feature type="transmembrane region" description="Helical" evidence="2">
    <location>
        <begin position="43"/>
        <end position="68"/>
    </location>
</feature>
<dbReference type="Proteomes" id="UP000642070">
    <property type="component" value="Unassembled WGS sequence"/>
</dbReference>
<reference evidence="4" key="1">
    <citation type="journal article" date="2014" name="Int. J. Syst. Evol. Microbiol.">
        <title>Complete genome sequence of Corynebacterium casei LMG S-19264T (=DSM 44701T), isolated from a smear-ripened cheese.</title>
        <authorList>
            <consortium name="US DOE Joint Genome Institute (JGI-PGF)"/>
            <person name="Walter F."/>
            <person name="Albersmeier A."/>
            <person name="Kalinowski J."/>
            <person name="Ruckert C."/>
        </authorList>
    </citation>
    <scope>NUCLEOTIDE SEQUENCE</scope>
    <source>
        <strain evidence="4">JCM 19831</strain>
    </source>
</reference>
<feature type="region of interest" description="Disordered" evidence="1">
    <location>
        <begin position="369"/>
        <end position="389"/>
    </location>
</feature>
<dbReference type="GO" id="GO:0016747">
    <property type="term" value="F:acyltransferase activity, transferring groups other than amino-acyl groups"/>
    <property type="evidence" value="ECO:0007669"/>
    <property type="project" value="InterPro"/>
</dbReference>
<feature type="transmembrane region" description="Helical" evidence="2">
    <location>
        <begin position="280"/>
        <end position="301"/>
    </location>
</feature>
<dbReference type="EMBL" id="BMPI01000063">
    <property type="protein sequence ID" value="GGM71504.1"/>
    <property type="molecule type" value="Genomic_DNA"/>
</dbReference>
<proteinExistence type="predicted"/>
<dbReference type="Pfam" id="PF01757">
    <property type="entry name" value="Acyl_transf_3"/>
    <property type="match status" value="1"/>
</dbReference>
<dbReference type="AlphaFoldDB" id="A0A917UD14"/>
<dbReference type="GO" id="GO:0016020">
    <property type="term" value="C:membrane"/>
    <property type="evidence" value="ECO:0007669"/>
    <property type="project" value="TreeGrafter"/>
</dbReference>
<sequence>MDRNSRLPALTGLRWAAAVVVFGQHLLERYFDPHLQAPQQLRSVLWAVLVNGGALGVSFFFVLSGFVLTWSTRPGEGAGAFWWRRITKIYPATLVTTLAAVAIVGMAGPLQLATHLTLTHSWLPRADVYGALNPVSWSLSVEAFFYLCFPLLLPLLRRLRTPALWGVAVLMVEFVAAVAVDLIPFGHDTALFVAYLLPPVRMAEFTLGIVIALLVRRGTWRGPGLGWSFALLLPAYAGNLFLPYPANQQALTLIPVAFVIAAAARADLRGERSLWSRPLMVYLGQLSFGFYLVHYLVFVAFERFGLLPQPVGPAAAALATASVFSFSLIAAMGVYHWVELPALELLRRRRPGRHRAGSMVIPPQRALVAGPDGAPISPAPAQPVSPSMR</sequence>
<dbReference type="PANTHER" id="PTHR23028">
    <property type="entry name" value="ACETYLTRANSFERASE"/>
    <property type="match status" value="1"/>
</dbReference>
<keyword evidence="2" id="KW-0472">Membrane</keyword>
<dbReference type="InterPro" id="IPR002656">
    <property type="entry name" value="Acyl_transf_3_dom"/>
</dbReference>
<feature type="transmembrane region" description="Helical" evidence="2">
    <location>
        <begin position="250"/>
        <end position="268"/>
    </location>
</feature>
<name>A0A917UD14_9ACTN</name>
<keyword evidence="4" id="KW-0808">Transferase</keyword>
<feature type="transmembrane region" description="Helical" evidence="2">
    <location>
        <begin position="134"/>
        <end position="156"/>
    </location>
</feature>
<reference evidence="4" key="2">
    <citation type="submission" date="2020-09" db="EMBL/GenBank/DDBJ databases">
        <authorList>
            <person name="Sun Q."/>
            <person name="Ohkuma M."/>
        </authorList>
    </citation>
    <scope>NUCLEOTIDE SEQUENCE</scope>
    <source>
        <strain evidence="4">JCM 19831</strain>
    </source>
</reference>
<keyword evidence="2" id="KW-1133">Transmembrane helix</keyword>
<dbReference type="InterPro" id="IPR050879">
    <property type="entry name" value="Acyltransferase_3"/>
</dbReference>
<dbReference type="GO" id="GO:0000271">
    <property type="term" value="P:polysaccharide biosynthetic process"/>
    <property type="evidence" value="ECO:0007669"/>
    <property type="project" value="TreeGrafter"/>
</dbReference>
<accession>A0A917UD14</accession>